<evidence type="ECO:0000313" key="4">
    <source>
        <dbReference type="Proteomes" id="UP000799440"/>
    </source>
</evidence>
<feature type="transmembrane region" description="Helical" evidence="1">
    <location>
        <begin position="102"/>
        <end position="124"/>
    </location>
</feature>
<feature type="signal peptide" evidence="2">
    <location>
        <begin position="1"/>
        <end position="24"/>
    </location>
</feature>
<dbReference type="PANTHER" id="PTHR36854">
    <property type="entry name" value="CHROMOSOME 9, WHOLE GENOME SHOTGUN SEQUENCE"/>
    <property type="match status" value="1"/>
</dbReference>
<dbReference type="AlphaFoldDB" id="A0A6A6V7A2"/>
<sequence length="146" mass="16647">MRWNRIPLFLSLLILLSLFATSFAATPTSFCKCVCHGESRIFALDLPAEEKKPGREVDDRAAKKKTCNDCNRQYCLKAFCKGDKEEDVSTTCFQRDSAKDKAVVYIFIIATMGLLGYAAVRPWVDKWAERGRERRNYIPVSSDSHQ</sequence>
<proteinExistence type="predicted"/>
<accession>A0A6A6V7A2</accession>
<dbReference type="Proteomes" id="UP000799440">
    <property type="component" value="Unassembled WGS sequence"/>
</dbReference>
<evidence type="ECO:0000256" key="2">
    <source>
        <dbReference type="SAM" id="SignalP"/>
    </source>
</evidence>
<feature type="chain" id="PRO_5025394333" evidence="2">
    <location>
        <begin position="25"/>
        <end position="146"/>
    </location>
</feature>
<gene>
    <name evidence="3" type="ORF">M011DRAFT_479342</name>
</gene>
<reference evidence="3" key="1">
    <citation type="journal article" date="2020" name="Stud. Mycol.">
        <title>101 Dothideomycetes genomes: a test case for predicting lifestyles and emergence of pathogens.</title>
        <authorList>
            <person name="Haridas S."/>
            <person name="Albert R."/>
            <person name="Binder M."/>
            <person name="Bloem J."/>
            <person name="Labutti K."/>
            <person name="Salamov A."/>
            <person name="Andreopoulos B."/>
            <person name="Baker S."/>
            <person name="Barry K."/>
            <person name="Bills G."/>
            <person name="Bluhm B."/>
            <person name="Cannon C."/>
            <person name="Castanera R."/>
            <person name="Culley D."/>
            <person name="Daum C."/>
            <person name="Ezra D."/>
            <person name="Gonzalez J."/>
            <person name="Henrissat B."/>
            <person name="Kuo A."/>
            <person name="Liang C."/>
            <person name="Lipzen A."/>
            <person name="Lutzoni F."/>
            <person name="Magnuson J."/>
            <person name="Mondo S."/>
            <person name="Nolan M."/>
            <person name="Ohm R."/>
            <person name="Pangilinan J."/>
            <person name="Park H.-J."/>
            <person name="Ramirez L."/>
            <person name="Alfaro M."/>
            <person name="Sun H."/>
            <person name="Tritt A."/>
            <person name="Yoshinaga Y."/>
            <person name="Zwiers L.-H."/>
            <person name="Turgeon B."/>
            <person name="Goodwin S."/>
            <person name="Spatafora J."/>
            <person name="Crous P."/>
            <person name="Grigoriev I."/>
        </authorList>
    </citation>
    <scope>NUCLEOTIDE SEQUENCE</scope>
    <source>
        <strain evidence="3">CBS 119925</strain>
    </source>
</reference>
<keyword evidence="4" id="KW-1185">Reference proteome</keyword>
<dbReference type="PANTHER" id="PTHR36854:SF1">
    <property type="entry name" value="TRANSMEMBRANE PROTEIN"/>
    <property type="match status" value="1"/>
</dbReference>
<keyword evidence="1" id="KW-0812">Transmembrane</keyword>
<keyword evidence="2" id="KW-0732">Signal</keyword>
<keyword evidence="1" id="KW-0472">Membrane</keyword>
<evidence type="ECO:0000256" key="1">
    <source>
        <dbReference type="SAM" id="Phobius"/>
    </source>
</evidence>
<protein>
    <submittedName>
        <fullName evidence="3">Uncharacterized protein</fullName>
    </submittedName>
</protein>
<dbReference type="OrthoDB" id="2142503at2759"/>
<dbReference type="EMBL" id="MU006584">
    <property type="protein sequence ID" value="KAF2745191.1"/>
    <property type="molecule type" value="Genomic_DNA"/>
</dbReference>
<name>A0A6A6V7A2_9PLEO</name>
<evidence type="ECO:0000313" key="3">
    <source>
        <dbReference type="EMBL" id="KAF2745191.1"/>
    </source>
</evidence>
<keyword evidence="1" id="KW-1133">Transmembrane helix</keyword>
<organism evidence="3 4">
    <name type="scientific">Sporormia fimetaria CBS 119925</name>
    <dbReference type="NCBI Taxonomy" id="1340428"/>
    <lineage>
        <taxon>Eukaryota</taxon>
        <taxon>Fungi</taxon>
        <taxon>Dikarya</taxon>
        <taxon>Ascomycota</taxon>
        <taxon>Pezizomycotina</taxon>
        <taxon>Dothideomycetes</taxon>
        <taxon>Pleosporomycetidae</taxon>
        <taxon>Pleosporales</taxon>
        <taxon>Sporormiaceae</taxon>
        <taxon>Sporormia</taxon>
    </lineage>
</organism>